<keyword evidence="1" id="KW-0472">Membrane</keyword>
<keyword evidence="1" id="KW-1133">Transmembrane helix</keyword>
<keyword evidence="3" id="KW-1185">Reference proteome</keyword>
<dbReference type="AlphaFoldDB" id="W7X7U3"/>
<name>W7X7U3_TETTS</name>
<evidence type="ECO:0000313" key="2">
    <source>
        <dbReference type="EMBL" id="EWS72493.1"/>
    </source>
</evidence>
<accession>W7X7U3</accession>
<proteinExistence type="predicted"/>
<organism evidence="2 3">
    <name type="scientific">Tetrahymena thermophila (strain SB210)</name>
    <dbReference type="NCBI Taxonomy" id="312017"/>
    <lineage>
        <taxon>Eukaryota</taxon>
        <taxon>Sar</taxon>
        <taxon>Alveolata</taxon>
        <taxon>Ciliophora</taxon>
        <taxon>Intramacronucleata</taxon>
        <taxon>Oligohymenophorea</taxon>
        <taxon>Hymenostomatida</taxon>
        <taxon>Tetrahymenina</taxon>
        <taxon>Tetrahymenidae</taxon>
        <taxon>Tetrahymena</taxon>
    </lineage>
</organism>
<evidence type="ECO:0000313" key="3">
    <source>
        <dbReference type="Proteomes" id="UP000009168"/>
    </source>
</evidence>
<feature type="transmembrane region" description="Helical" evidence="1">
    <location>
        <begin position="30"/>
        <end position="55"/>
    </location>
</feature>
<gene>
    <name evidence="2" type="ORF">TTHERM_000348109</name>
</gene>
<protein>
    <submittedName>
        <fullName evidence="2">Transmembrane protein, putative</fullName>
    </submittedName>
</protein>
<sequence>MMQSPAESFSHPTQNILSFLRISLQVLRGIYLALGLYYSGIQLCQFFVTTGLFSFKYSSIMQKVKLNINYAFFSFTQFSSIFNVYQGRTSLLQTPKTKYILQIRVYPKQIMARNHQLHDYNF</sequence>
<keyword evidence="1 2" id="KW-0812">Transmembrane</keyword>
<dbReference type="EMBL" id="GG662523">
    <property type="protein sequence ID" value="EWS72493.1"/>
    <property type="molecule type" value="Genomic_DNA"/>
</dbReference>
<dbReference type="Proteomes" id="UP000009168">
    <property type="component" value="Unassembled WGS sequence"/>
</dbReference>
<dbReference type="GeneID" id="24438548"/>
<dbReference type="KEGG" id="tet:TTHERM_000348109"/>
<reference evidence="3" key="1">
    <citation type="journal article" date="2006" name="PLoS Biol.">
        <title>Macronuclear genome sequence of the ciliate Tetrahymena thermophila, a model eukaryote.</title>
        <authorList>
            <person name="Eisen J.A."/>
            <person name="Coyne R.S."/>
            <person name="Wu M."/>
            <person name="Wu D."/>
            <person name="Thiagarajan M."/>
            <person name="Wortman J.R."/>
            <person name="Badger J.H."/>
            <person name="Ren Q."/>
            <person name="Amedeo P."/>
            <person name="Jones K.M."/>
            <person name="Tallon L.J."/>
            <person name="Delcher A.L."/>
            <person name="Salzberg S.L."/>
            <person name="Silva J.C."/>
            <person name="Haas B.J."/>
            <person name="Majoros W.H."/>
            <person name="Farzad M."/>
            <person name="Carlton J.M."/>
            <person name="Smith R.K. Jr."/>
            <person name="Garg J."/>
            <person name="Pearlman R.E."/>
            <person name="Karrer K.M."/>
            <person name="Sun L."/>
            <person name="Manning G."/>
            <person name="Elde N.C."/>
            <person name="Turkewitz A.P."/>
            <person name="Asai D.J."/>
            <person name="Wilkes D.E."/>
            <person name="Wang Y."/>
            <person name="Cai H."/>
            <person name="Collins K."/>
            <person name="Stewart B.A."/>
            <person name="Lee S.R."/>
            <person name="Wilamowska K."/>
            <person name="Weinberg Z."/>
            <person name="Ruzzo W.L."/>
            <person name="Wloga D."/>
            <person name="Gaertig J."/>
            <person name="Frankel J."/>
            <person name="Tsao C.-C."/>
            <person name="Gorovsky M.A."/>
            <person name="Keeling P.J."/>
            <person name="Waller R.F."/>
            <person name="Patron N.J."/>
            <person name="Cherry J.M."/>
            <person name="Stover N.A."/>
            <person name="Krieger C.J."/>
            <person name="del Toro C."/>
            <person name="Ryder H.F."/>
            <person name="Williamson S.C."/>
            <person name="Barbeau R.A."/>
            <person name="Hamilton E.P."/>
            <person name="Orias E."/>
        </authorList>
    </citation>
    <scope>NUCLEOTIDE SEQUENCE [LARGE SCALE GENOMIC DNA]</scope>
    <source>
        <strain evidence="3">SB210</strain>
    </source>
</reference>
<evidence type="ECO:0000256" key="1">
    <source>
        <dbReference type="SAM" id="Phobius"/>
    </source>
</evidence>
<dbReference type="InParanoid" id="W7X7U3"/>
<dbReference type="RefSeq" id="XP_012654990.1">
    <property type="nucleotide sequence ID" value="XM_012799536.1"/>
</dbReference>